<feature type="region of interest" description="Disordered" evidence="1">
    <location>
        <begin position="457"/>
        <end position="497"/>
    </location>
</feature>
<evidence type="ECO:0000313" key="6">
    <source>
        <dbReference type="Proteomes" id="UP000183947"/>
    </source>
</evidence>
<feature type="transmembrane region" description="Helical" evidence="2">
    <location>
        <begin position="311"/>
        <end position="334"/>
    </location>
</feature>
<protein>
    <recommendedName>
        <fullName evidence="4">TPM domain-containing protein</fullName>
    </recommendedName>
</protein>
<dbReference type="EMBL" id="FRAS01000014">
    <property type="protein sequence ID" value="SHL43334.1"/>
    <property type="molecule type" value="Genomic_DNA"/>
</dbReference>
<dbReference type="STRING" id="1121959.SAMN02746009_02756"/>
<accession>A0A1M7AKP8</accession>
<dbReference type="RefSeq" id="WP_073286034.1">
    <property type="nucleotide sequence ID" value="NZ_FRAS01000014.1"/>
</dbReference>
<organism evidence="5 6">
    <name type="scientific">Hymenobacter psychrotolerans DSM 18569</name>
    <dbReference type="NCBI Taxonomy" id="1121959"/>
    <lineage>
        <taxon>Bacteria</taxon>
        <taxon>Pseudomonadati</taxon>
        <taxon>Bacteroidota</taxon>
        <taxon>Cytophagia</taxon>
        <taxon>Cytophagales</taxon>
        <taxon>Hymenobacteraceae</taxon>
        <taxon>Hymenobacter</taxon>
    </lineage>
</organism>
<dbReference type="PANTHER" id="PTHR30373">
    <property type="entry name" value="UPF0603 PROTEIN YGCG"/>
    <property type="match status" value="1"/>
</dbReference>
<feature type="chain" id="PRO_5012816570" description="TPM domain-containing protein" evidence="3">
    <location>
        <begin position="25"/>
        <end position="497"/>
    </location>
</feature>
<reference evidence="6" key="1">
    <citation type="submission" date="2016-11" db="EMBL/GenBank/DDBJ databases">
        <authorList>
            <person name="Varghese N."/>
            <person name="Submissions S."/>
        </authorList>
    </citation>
    <scope>NUCLEOTIDE SEQUENCE [LARGE SCALE GENOMIC DNA]</scope>
    <source>
        <strain evidence="6">DSM 18569</strain>
    </source>
</reference>
<dbReference type="InterPro" id="IPR007621">
    <property type="entry name" value="TPM_dom"/>
</dbReference>
<sequence>MMLLRYVRLCLLPVLLLASCNSTPEPTAPTYLTTTPDPKTLGEAYVSDPNQVLAPGTVADLNATLRALDQSGRAHIDVVLVSSIGDESPKTAAHELFNRWKIGDKDSDNGLLMLLVMDQRRIEFETGYGLEADLPDVLCFRIQQRYMVPALKAGSPDEAVRQGVAATIRQLTLGTMEDTTRTALSYGLAPEIQPEPPQYSAEEVPSRGPGDGVLLIVGFSSVASLLVYAYLWYCLHATSPGYGALSMLLMLLTLGLGFHAFLTARLLDILAVLGGLYVLLLLYVGGFLVLVRRRAQALPEGADSRHQRYLLLHEAHYGLGFLAYLLPLPLWFYWRHYRQHVRQLREAPYACPHCATAMRRLAEQTDDDHLALSQAAEEHVKSIDYDVWQCPQCQHTLTLAYPELGTDVRTCTKCRHQTLQPRADQVVERATTSSGGWGYHVFRCYFCNHEEKERYTIPRISTSSGSSSSSSSSSSTSSSGSSSSGGSSGGGGAGSSW</sequence>
<feature type="transmembrane region" description="Helical" evidence="2">
    <location>
        <begin position="269"/>
        <end position="291"/>
    </location>
</feature>
<evidence type="ECO:0000313" key="5">
    <source>
        <dbReference type="EMBL" id="SHL43334.1"/>
    </source>
</evidence>
<evidence type="ECO:0000256" key="2">
    <source>
        <dbReference type="SAM" id="Phobius"/>
    </source>
</evidence>
<name>A0A1M7AKP8_9BACT</name>
<evidence type="ECO:0000259" key="4">
    <source>
        <dbReference type="Pfam" id="PF04536"/>
    </source>
</evidence>
<dbReference type="PANTHER" id="PTHR30373:SF2">
    <property type="entry name" value="UPF0603 PROTEIN YGCG"/>
    <property type="match status" value="1"/>
</dbReference>
<keyword evidence="6" id="KW-1185">Reference proteome</keyword>
<evidence type="ECO:0000256" key="1">
    <source>
        <dbReference type="SAM" id="MobiDB-lite"/>
    </source>
</evidence>
<dbReference type="AlphaFoldDB" id="A0A1M7AKP8"/>
<feature type="compositionally biased region" description="Gly residues" evidence="1">
    <location>
        <begin position="486"/>
        <end position="497"/>
    </location>
</feature>
<feature type="transmembrane region" description="Helical" evidence="2">
    <location>
        <begin position="213"/>
        <end position="235"/>
    </location>
</feature>
<keyword evidence="2" id="KW-1133">Transmembrane helix</keyword>
<dbReference type="PROSITE" id="PS51257">
    <property type="entry name" value="PROKAR_LIPOPROTEIN"/>
    <property type="match status" value="1"/>
</dbReference>
<feature type="compositionally biased region" description="Low complexity" evidence="1">
    <location>
        <begin position="461"/>
        <end position="485"/>
    </location>
</feature>
<keyword evidence="2" id="KW-0472">Membrane</keyword>
<feature type="domain" description="TPM" evidence="4">
    <location>
        <begin position="46"/>
        <end position="169"/>
    </location>
</feature>
<feature type="signal peptide" evidence="3">
    <location>
        <begin position="1"/>
        <end position="24"/>
    </location>
</feature>
<feature type="transmembrane region" description="Helical" evidence="2">
    <location>
        <begin position="242"/>
        <end position="263"/>
    </location>
</feature>
<keyword evidence="3" id="KW-0732">Signal</keyword>
<evidence type="ECO:0000256" key="3">
    <source>
        <dbReference type="SAM" id="SignalP"/>
    </source>
</evidence>
<dbReference type="Pfam" id="PF04536">
    <property type="entry name" value="TPM_phosphatase"/>
    <property type="match status" value="1"/>
</dbReference>
<dbReference type="Gene3D" id="3.10.310.50">
    <property type="match status" value="1"/>
</dbReference>
<dbReference type="Proteomes" id="UP000183947">
    <property type="component" value="Unassembled WGS sequence"/>
</dbReference>
<gene>
    <name evidence="5" type="ORF">SAMN02746009_02756</name>
</gene>
<proteinExistence type="predicted"/>
<keyword evidence="2" id="KW-0812">Transmembrane</keyword>